<dbReference type="InterPro" id="IPR050121">
    <property type="entry name" value="Cytochrome_P450_monoxygenase"/>
</dbReference>
<dbReference type="PANTHER" id="PTHR24305">
    <property type="entry name" value="CYTOCHROME P450"/>
    <property type="match status" value="1"/>
</dbReference>
<dbReference type="RefSeq" id="XP_070883094.1">
    <property type="nucleotide sequence ID" value="XM_071031504.1"/>
</dbReference>
<dbReference type="Pfam" id="PF00067">
    <property type="entry name" value="p450"/>
    <property type="match status" value="1"/>
</dbReference>
<name>A0ABR4LHU4_9EURO</name>
<keyword evidence="5 6" id="KW-0408">Iron</keyword>
<evidence type="ECO:0000256" key="2">
    <source>
        <dbReference type="ARBA" id="ARBA00010617"/>
    </source>
</evidence>
<accession>A0ABR4LHU4</accession>
<dbReference type="PRINTS" id="PR00463">
    <property type="entry name" value="EP450I"/>
</dbReference>
<comment type="caution">
    <text evidence="8">The sequence shown here is derived from an EMBL/GenBank/DDBJ whole genome shotgun (WGS) entry which is preliminary data.</text>
</comment>
<protein>
    <submittedName>
        <fullName evidence="8">Cytochrome P450</fullName>
    </submittedName>
</protein>
<keyword evidence="3 6" id="KW-0479">Metal-binding</keyword>
<dbReference type="Gene3D" id="1.10.630.10">
    <property type="entry name" value="Cytochrome P450"/>
    <property type="match status" value="1"/>
</dbReference>
<dbReference type="SUPFAM" id="SSF48264">
    <property type="entry name" value="Cytochrome P450"/>
    <property type="match status" value="1"/>
</dbReference>
<keyword evidence="4 6" id="KW-0560">Oxidoreductase</keyword>
<reference evidence="8 9" key="1">
    <citation type="submission" date="2024-07" db="EMBL/GenBank/DDBJ databases">
        <title>Section-level genome sequencing and comparative genomics of Aspergillus sections Usti and Cavernicolus.</title>
        <authorList>
            <consortium name="Lawrence Berkeley National Laboratory"/>
            <person name="Nybo J.L."/>
            <person name="Vesth T.C."/>
            <person name="Theobald S."/>
            <person name="Frisvad J.C."/>
            <person name="Larsen T.O."/>
            <person name="Kjaerboelling I."/>
            <person name="Rothschild-Mancinelli K."/>
            <person name="Lyhne E.K."/>
            <person name="Kogle M.E."/>
            <person name="Barry K."/>
            <person name="Clum A."/>
            <person name="Na H."/>
            <person name="Ledsgaard L."/>
            <person name="Lin J."/>
            <person name="Lipzen A."/>
            <person name="Kuo A."/>
            <person name="Riley R."/>
            <person name="Mondo S."/>
            <person name="Labutti K."/>
            <person name="Haridas S."/>
            <person name="Pangalinan J."/>
            <person name="Salamov A.A."/>
            <person name="Simmons B.A."/>
            <person name="Magnuson J.K."/>
            <person name="Chen J."/>
            <person name="Drula E."/>
            <person name="Henrissat B."/>
            <person name="Wiebenga A."/>
            <person name="Lubbers R.J."/>
            <person name="Gomes A.C."/>
            <person name="Macurrencykelacurrency M.R."/>
            <person name="Stajich J."/>
            <person name="Grigoriev I.V."/>
            <person name="Mortensen U.H."/>
            <person name="De Vries R.P."/>
            <person name="Baker S.E."/>
            <person name="Andersen M.R."/>
        </authorList>
    </citation>
    <scope>NUCLEOTIDE SEQUENCE [LARGE SCALE GENOMIC DNA]</scope>
    <source>
        <strain evidence="8 9">CBS 449.75</strain>
    </source>
</reference>
<dbReference type="GeneID" id="98146576"/>
<evidence type="ECO:0000256" key="3">
    <source>
        <dbReference type="ARBA" id="ARBA00022723"/>
    </source>
</evidence>
<gene>
    <name evidence="8" type="ORF">BJX67DRAFT_374120</name>
</gene>
<evidence type="ECO:0000256" key="6">
    <source>
        <dbReference type="RuleBase" id="RU000461"/>
    </source>
</evidence>
<dbReference type="CDD" id="cd11060">
    <property type="entry name" value="CYP57A1-like"/>
    <property type="match status" value="1"/>
</dbReference>
<evidence type="ECO:0000313" key="8">
    <source>
        <dbReference type="EMBL" id="KAL2864115.1"/>
    </source>
</evidence>
<keyword evidence="7" id="KW-0472">Membrane</keyword>
<evidence type="ECO:0000256" key="5">
    <source>
        <dbReference type="ARBA" id="ARBA00023004"/>
    </source>
</evidence>
<dbReference type="InterPro" id="IPR001128">
    <property type="entry name" value="Cyt_P450"/>
</dbReference>
<evidence type="ECO:0000256" key="1">
    <source>
        <dbReference type="ARBA" id="ARBA00001971"/>
    </source>
</evidence>
<keyword evidence="9" id="KW-1185">Reference proteome</keyword>
<dbReference type="InterPro" id="IPR017972">
    <property type="entry name" value="Cyt_P450_CS"/>
</dbReference>
<dbReference type="InterPro" id="IPR002401">
    <property type="entry name" value="Cyt_P450_E_grp-I"/>
</dbReference>
<dbReference type="PRINTS" id="PR00385">
    <property type="entry name" value="P450"/>
</dbReference>
<proteinExistence type="inferred from homology"/>
<dbReference type="PANTHER" id="PTHR24305:SF229">
    <property type="entry name" value="P450, PUTATIVE (EUROFUNG)-RELATED"/>
    <property type="match status" value="1"/>
</dbReference>
<dbReference type="Proteomes" id="UP001610432">
    <property type="component" value="Unassembled WGS sequence"/>
</dbReference>
<evidence type="ECO:0000313" key="9">
    <source>
        <dbReference type="Proteomes" id="UP001610432"/>
    </source>
</evidence>
<keyword evidence="6" id="KW-0349">Heme</keyword>
<sequence length="519" mass="59078">MLLSSSFFSSLSRIFLQRSLSLALNLLAPSVLLFSVGWLVYTRFFHPLSRIPGPFWASVSRYWLGYQVFTGKAEFVQRRLHEIYGPLVRIAPDEVSVSDPAAVKIIYGIKSGFTKTDFYPPFASGISPHGDHFAQQDEAKHSARRKLVNNIYSMSSVLESEQYIDTCTEVFLSKMAKFAEKGQVVDLGEWIQWYTFDVVGELFFGQQFGFMRDEHDFGNYILSLDTMMPTTTLLCVLPVFLRYFQVFLGLLFPSIRKAVEGFNEIRRAGKFWVDHRLQQMADRKVNRSDLLDKLFKVRQNKSDFDIPEIQNESVVAIFAGSDTTAIAIRSILYYLMKTPDAYAKLMEEINKADSDGRLSKPHVKYNEAIKLPYLVACCKEGIRMHPSVGLSLPRYVPPGGSQIAGRFFPAGSKVGISAPVLHSNTDIFGADAAVYNPDRWIRDPKAAAEMDRYMLHFGAGSRTCIGKNISLAEIHKMIPQLLRSFKLELVDQQKEWTTHNFWFNKQTGIEVRVTSRRDI</sequence>
<keyword evidence="6" id="KW-0503">Monooxygenase</keyword>
<feature type="transmembrane region" description="Helical" evidence="7">
    <location>
        <begin position="20"/>
        <end position="41"/>
    </location>
</feature>
<keyword evidence="7" id="KW-0812">Transmembrane</keyword>
<comment type="cofactor">
    <cofactor evidence="1">
        <name>heme</name>
        <dbReference type="ChEBI" id="CHEBI:30413"/>
    </cofactor>
</comment>
<dbReference type="PROSITE" id="PS00086">
    <property type="entry name" value="CYTOCHROME_P450"/>
    <property type="match status" value="1"/>
</dbReference>
<organism evidence="8 9">
    <name type="scientific">Aspergillus lucknowensis</name>
    <dbReference type="NCBI Taxonomy" id="176173"/>
    <lineage>
        <taxon>Eukaryota</taxon>
        <taxon>Fungi</taxon>
        <taxon>Dikarya</taxon>
        <taxon>Ascomycota</taxon>
        <taxon>Pezizomycotina</taxon>
        <taxon>Eurotiomycetes</taxon>
        <taxon>Eurotiomycetidae</taxon>
        <taxon>Eurotiales</taxon>
        <taxon>Aspergillaceae</taxon>
        <taxon>Aspergillus</taxon>
        <taxon>Aspergillus subgen. Nidulantes</taxon>
    </lineage>
</organism>
<keyword evidence="7" id="KW-1133">Transmembrane helix</keyword>
<evidence type="ECO:0000256" key="7">
    <source>
        <dbReference type="SAM" id="Phobius"/>
    </source>
</evidence>
<dbReference type="EMBL" id="JBFXLQ010000044">
    <property type="protein sequence ID" value="KAL2864115.1"/>
    <property type="molecule type" value="Genomic_DNA"/>
</dbReference>
<comment type="similarity">
    <text evidence="2 6">Belongs to the cytochrome P450 family.</text>
</comment>
<dbReference type="InterPro" id="IPR036396">
    <property type="entry name" value="Cyt_P450_sf"/>
</dbReference>
<evidence type="ECO:0000256" key="4">
    <source>
        <dbReference type="ARBA" id="ARBA00023002"/>
    </source>
</evidence>